<feature type="region of interest" description="Disordered" evidence="6">
    <location>
        <begin position="16"/>
        <end position="35"/>
    </location>
</feature>
<dbReference type="GO" id="GO:0050660">
    <property type="term" value="F:flavin adenine dinucleotide binding"/>
    <property type="evidence" value="ECO:0007669"/>
    <property type="project" value="InterPro"/>
</dbReference>
<proteinExistence type="inferred from homology"/>
<evidence type="ECO:0000256" key="6">
    <source>
        <dbReference type="SAM" id="MobiDB-lite"/>
    </source>
</evidence>
<evidence type="ECO:0000256" key="4">
    <source>
        <dbReference type="ARBA" id="ARBA00022827"/>
    </source>
</evidence>
<dbReference type="GO" id="GO:0004499">
    <property type="term" value="F:N,N-dimethylaniline monooxygenase activity"/>
    <property type="evidence" value="ECO:0007669"/>
    <property type="project" value="InterPro"/>
</dbReference>
<keyword evidence="4" id="KW-0274">FAD</keyword>
<evidence type="ECO:0000256" key="1">
    <source>
        <dbReference type="ARBA" id="ARBA00001974"/>
    </source>
</evidence>
<dbReference type="SUPFAM" id="SSF51905">
    <property type="entry name" value="FAD/NAD(P)-binding domain"/>
    <property type="match status" value="3"/>
</dbReference>
<reference evidence="7" key="1">
    <citation type="submission" date="2021-12" db="EMBL/GenBank/DDBJ databases">
        <title>Convergent genome expansion in fungi linked to evolution of root-endophyte symbiosis.</title>
        <authorList>
            <consortium name="DOE Joint Genome Institute"/>
            <person name="Ke Y.-H."/>
            <person name="Bonito G."/>
            <person name="Liao H.-L."/>
            <person name="Looney B."/>
            <person name="Rojas-Flechas A."/>
            <person name="Nash J."/>
            <person name="Hameed K."/>
            <person name="Schadt C."/>
            <person name="Martin F."/>
            <person name="Crous P.W."/>
            <person name="Miettinen O."/>
            <person name="Magnuson J.K."/>
            <person name="Labbe J."/>
            <person name="Jacobson D."/>
            <person name="Doktycz M.J."/>
            <person name="Veneault-Fourrey C."/>
            <person name="Kuo A."/>
            <person name="Mondo S."/>
            <person name="Calhoun S."/>
            <person name="Riley R."/>
            <person name="Ohm R."/>
            <person name="LaButti K."/>
            <person name="Andreopoulos B."/>
            <person name="Pangilinan J."/>
            <person name="Nolan M."/>
            <person name="Tritt A."/>
            <person name="Clum A."/>
            <person name="Lipzen A."/>
            <person name="Daum C."/>
            <person name="Barry K."/>
            <person name="Grigoriev I.V."/>
            <person name="Vilgalys R."/>
        </authorList>
    </citation>
    <scope>NUCLEOTIDE SEQUENCE</scope>
    <source>
        <strain evidence="7">PMI_201</strain>
    </source>
</reference>
<comment type="cofactor">
    <cofactor evidence="1">
        <name>FAD</name>
        <dbReference type="ChEBI" id="CHEBI:57692"/>
    </cofactor>
</comment>
<sequence length="636" mass="72755">MNEEINSILDRYGIPKESQFGGNRRGPHPASVNRPVHYPEWDEKPSDRGYVVSNHMINEPPERPFRIVVIGAGAAGIDFLHHAPKQLGDLGVEIVCYEKNPDVGGTWYENRYPGCACDVPSVSYSFPWKQNPNWRKFYSTSKEIWEYMKSIVDEEGMMKYIQLQCKIVSANWNDERSKWNVRVRRQYPGKDSSFEEWSEECDMILNGGGFLNDWKWPKIPGIKTFTGDLFHTAGFQEGYDLKDKTVAVIGAGSSGIQTVSAVYPEVKKLYTWVRSATWITAAIGQKFASKDGRNFAYTPEQRELFERSPETYHRYHKMIEHELNNRFRTVLRNSAESEEANAFAYNEMTAKLKTKPDILEAMLPRDFSVGCRRPTPDNGYLGALVGEKTKVLPGSIKSITEKGVVAEDGTEYPVDVIICATGFDTSFRPRFPIFGLNPDLPLAEKWAKIPASYLGISVDGFPNYFTYGGPFTPVAQGSVLPILSLLSKYFITVIKTMRVQHIRRLSPKPSAVEDFLEHTKTYLPRTVWADPCTSWFKQGTKDGDLIMWPGSRLSFFEALREPYLQDYDIEYFSRNRFGYLGSGFVDFEFKSPLENTWYLDEFSGRKEWKRDGVPYYQDPSEFEGLSEGILPSREIN</sequence>
<protein>
    <submittedName>
        <fullName evidence="7">Flavin-binding monooxygenase</fullName>
    </submittedName>
</protein>
<dbReference type="Pfam" id="PF00743">
    <property type="entry name" value="FMO-like"/>
    <property type="match status" value="1"/>
</dbReference>
<evidence type="ECO:0000256" key="5">
    <source>
        <dbReference type="ARBA" id="ARBA00023002"/>
    </source>
</evidence>
<dbReference type="Proteomes" id="UP001201262">
    <property type="component" value="Unassembled WGS sequence"/>
</dbReference>
<accession>A0AAD4KR98</accession>
<comment type="caution">
    <text evidence="7">The sequence shown here is derived from an EMBL/GenBank/DDBJ whole genome shotgun (WGS) entry which is preliminary data.</text>
</comment>
<organism evidence="7 8">
    <name type="scientific">Talaromyces proteolyticus</name>
    <dbReference type="NCBI Taxonomy" id="1131652"/>
    <lineage>
        <taxon>Eukaryota</taxon>
        <taxon>Fungi</taxon>
        <taxon>Dikarya</taxon>
        <taxon>Ascomycota</taxon>
        <taxon>Pezizomycotina</taxon>
        <taxon>Eurotiomycetes</taxon>
        <taxon>Eurotiomycetidae</taxon>
        <taxon>Eurotiales</taxon>
        <taxon>Trichocomaceae</taxon>
        <taxon>Talaromyces</taxon>
        <taxon>Talaromyces sect. Bacilispori</taxon>
    </lineage>
</organism>
<gene>
    <name evidence="7" type="ORF">BGW36DRAFT_296120</name>
</gene>
<dbReference type="GO" id="GO:0050661">
    <property type="term" value="F:NADP binding"/>
    <property type="evidence" value="ECO:0007669"/>
    <property type="project" value="InterPro"/>
</dbReference>
<dbReference type="InterPro" id="IPR020946">
    <property type="entry name" value="Flavin_mOase-like"/>
</dbReference>
<evidence type="ECO:0000256" key="2">
    <source>
        <dbReference type="ARBA" id="ARBA00010139"/>
    </source>
</evidence>
<evidence type="ECO:0000256" key="3">
    <source>
        <dbReference type="ARBA" id="ARBA00022630"/>
    </source>
</evidence>
<keyword evidence="8" id="KW-1185">Reference proteome</keyword>
<dbReference type="PANTHER" id="PTHR42877">
    <property type="entry name" value="L-ORNITHINE N(5)-MONOOXYGENASE-RELATED"/>
    <property type="match status" value="1"/>
</dbReference>
<dbReference type="InterPro" id="IPR036188">
    <property type="entry name" value="FAD/NAD-bd_sf"/>
</dbReference>
<evidence type="ECO:0000313" key="7">
    <source>
        <dbReference type="EMBL" id="KAH8697526.1"/>
    </source>
</evidence>
<comment type="similarity">
    <text evidence="2">Belongs to the FAD-binding monooxygenase family.</text>
</comment>
<dbReference type="GeneID" id="70241524"/>
<keyword evidence="3" id="KW-0285">Flavoprotein</keyword>
<dbReference type="InterPro" id="IPR051209">
    <property type="entry name" value="FAD-bind_Monooxygenase_sf"/>
</dbReference>
<dbReference type="RefSeq" id="XP_046072227.1">
    <property type="nucleotide sequence ID" value="XM_046211237.1"/>
</dbReference>
<keyword evidence="7" id="KW-0503">Monooxygenase</keyword>
<dbReference type="EMBL" id="JAJTJA010000006">
    <property type="protein sequence ID" value="KAH8697526.1"/>
    <property type="molecule type" value="Genomic_DNA"/>
</dbReference>
<keyword evidence="5" id="KW-0560">Oxidoreductase</keyword>
<dbReference type="AlphaFoldDB" id="A0AAD4KR98"/>
<dbReference type="PANTHER" id="PTHR42877:SF7">
    <property type="entry name" value="FLAVIN-BINDING MONOOXYGENASE-RELATED"/>
    <property type="match status" value="1"/>
</dbReference>
<evidence type="ECO:0000313" key="8">
    <source>
        <dbReference type="Proteomes" id="UP001201262"/>
    </source>
</evidence>
<name>A0AAD4KR98_9EURO</name>
<dbReference type="Gene3D" id="3.50.50.60">
    <property type="entry name" value="FAD/NAD(P)-binding domain"/>
    <property type="match status" value="3"/>
</dbReference>